<dbReference type="Pfam" id="PF04085">
    <property type="entry name" value="MreC"/>
    <property type="match status" value="1"/>
</dbReference>
<sequence length="302" mass="32852">MNTLPETHRRPLFPRGPSLGLRTLLLAGLSLALIFNDSRSDALQPVRSTLSFLLAPLVWAAALPHHLAAAAENLDSREALERENRALKEKQLLLEVRLQRMAALEAENRRIRELLASAARIDDQVLIAEIIAVSQDPYRNQITLNKGARDGVYRGQALVDAHGVLGQIVEVGPRQSKALLITDPDHGIPVEVNRTGMQTIAIGSGDERGLRLPFLASNADIKVGDLLVSSALGGRFPAGYPVGTVYEVKHVAGEHFMEAYASPAARLNQGRQALLVWSEHFHRSDEHDDALQAPAATTDPAP</sequence>
<comment type="function">
    <text evidence="5">Involved in formation and maintenance of cell shape.</text>
</comment>
<keyword evidence="6" id="KW-0175">Coiled coil</keyword>
<proteinExistence type="inferred from homology"/>
<evidence type="ECO:0000256" key="1">
    <source>
        <dbReference type="ARBA" id="ARBA00009369"/>
    </source>
</evidence>
<evidence type="ECO:0000256" key="2">
    <source>
        <dbReference type="ARBA" id="ARBA00013855"/>
    </source>
</evidence>
<comment type="similarity">
    <text evidence="1 5">Belongs to the MreC family.</text>
</comment>
<dbReference type="Gene3D" id="2.40.10.340">
    <property type="entry name" value="Rod shape-determining protein MreC, domain 1"/>
    <property type="match status" value="1"/>
</dbReference>
<dbReference type="OrthoDB" id="9808025at2"/>
<reference evidence="8 9" key="1">
    <citation type="submission" date="2016-10" db="EMBL/GenBank/DDBJ databases">
        <authorList>
            <person name="de Groot N.N."/>
        </authorList>
    </citation>
    <scope>NUCLEOTIDE SEQUENCE [LARGE SCALE GENOMIC DNA]</scope>
    <source>
        <strain evidence="8 9">DSM 23609</strain>
    </source>
</reference>
<dbReference type="Gene3D" id="2.40.10.350">
    <property type="entry name" value="Rod shape-determining protein MreC, domain 2"/>
    <property type="match status" value="1"/>
</dbReference>
<keyword evidence="9" id="KW-1185">Reference proteome</keyword>
<dbReference type="NCBIfam" id="TIGR00219">
    <property type="entry name" value="mreC"/>
    <property type="match status" value="1"/>
</dbReference>
<dbReference type="EMBL" id="FOOC01000005">
    <property type="protein sequence ID" value="SFF47177.1"/>
    <property type="molecule type" value="Genomic_DNA"/>
</dbReference>
<protein>
    <recommendedName>
        <fullName evidence="2 5">Cell shape-determining protein MreC</fullName>
    </recommendedName>
    <alternativeName>
        <fullName evidence="4 5">Cell shape protein MreC</fullName>
    </alternativeName>
</protein>
<evidence type="ECO:0000313" key="9">
    <source>
        <dbReference type="Proteomes" id="UP000199771"/>
    </source>
</evidence>
<accession>A0A1I2J1Q1</accession>
<dbReference type="InterPro" id="IPR042177">
    <property type="entry name" value="Cell/Rod_1"/>
</dbReference>
<dbReference type="GO" id="GO:0005886">
    <property type="term" value="C:plasma membrane"/>
    <property type="evidence" value="ECO:0007669"/>
    <property type="project" value="TreeGrafter"/>
</dbReference>
<dbReference type="GO" id="GO:0008360">
    <property type="term" value="P:regulation of cell shape"/>
    <property type="evidence" value="ECO:0007669"/>
    <property type="project" value="UniProtKB-KW"/>
</dbReference>
<dbReference type="RefSeq" id="WP_091533065.1">
    <property type="nucleotide sequence ID" value="NZ_FOOC01000005.1"/>
</dbReference>
<dbReference type="InterPro" id="IPR042175">
    <property type="entry name" value="Cell/Rod_MreC_2"/>
</dbReference>
<name>A0A1I2J1Q1_9GAMM</name>
<evidence type="ECO:0000313" key="8">
    <source>
        <dbReference type="EMBL" id="SFF47177.1"/>
    </source>
</evidence>
<evidence type="ECO:0000256" key="4">
    <source>
        <dbReference type="ARBA" id="ARBA00032089"/>
    </source>
</evidence>
<gene>
    <name evidence="8" type="ORF">SAMN04488120_10530</name>
</gene>
<keyword evidence="3 5" id="KW-0133">Cell shape</keyword>
<dbReference type="InterPro" id="IPR055342">
    <property type="entry name" value="MreC_beta-barrel_core"/>
</dbReference>
<feature type="coiled-coil region" evidence="6">
    <location>
        <begin position="70"/>
        <end position="124"/>
    </location>
</feature>
<evidence type="ECO:0000259" key="7">
    <source>
        <dbReference type="Pfam" id="PF04085"/>
    </source>
</evidence>
<dbReference type="AlphaFoldDB" id="A0A1I2J1Q1"/>
<dbReference type="PIRSF" id="PIRSF038471">
    <property type="entry name" value="MreC"/>
    <property type="match status" value="1"/>
</dbReference>
<dbReference type="PANTHER" id="PTHR34138">
    <property type="entry name" value="CELL SHAPE-DETERMINING PROTEIN MREC"/>
    <property type="match status" value="1"/>
</dbReference>
<dbReference type="STRING" id="1076937.SAMN04488120_10530"/>
<evidence type="ECO:0000256" key="3">
    <source>
        <dbReference type="ARBA" id="ARBA00022960"/>
    </source>
</evidence>
<feature type="domain" description="Rod shape-determining protein MreC beta-barrel core" evidence="7">
    <location>
        <begin position="130"/>
        <end position="277"/>
    </location>
</feature>
<dbReference type="Proteomes" id="UP000199771">
    <property type="component" value="Unassembled WGS sequence"/>
</dbReference>
<evidence type="ECO:0000256" key="6">
    <source>
        <dbReference type="SAM" id="Coils"/>
    </source>
</evidence>
<organism evidence="8 9">
    <name type="scientific">Fontimonas thermophila</name>
    <dbReference type="NCBI Taxonomy" id="1076937"/>
    <lineage>
        <taxon>Bacteria</taxon>
        <taxon>Pseudomonadati</taxon>
        <taxon>Pseudomonadota</taxon>
        <taxon>Gammaproteobacteria</taxon>
        <taxon>Nevskiales</taxon>
        <taxon>Nevskiaceae</taxon>
        <taxon>Fontimonas</taxon>
    </lineage>
</organism>
<dbReference type="InterPro" id="IPR007221">
    <property type="entry name" value="MreC"/>
</dbReference>
<evidence type="ECO:0000256" key="5">
    <source>
        <dbReference type="PIRNR" id="PIRNR038471"/>
    </source>
</evidence>
<dbReference type="PANTHER" id="PTHR34138:SF1">
    <property type="entry name" value="CELL SHAPE-DETERMINING PROTEIN MREC"/>
    <property type="match status" value="1"/>
</dbReference>